<evidence type="ECO:0000313" key="2">
    <source>
        <dbReference type="Proteomes" id="UP001524502"/>
    </source>
</evidence>
<keyword evidence="2" id="KW-1185">Reference proteome</keyword>
<protein>
    <submittedName>
        <fullName evidence="1">Uncharacterized protein</fullName>
    </submittedName>
</protein>
<evidence type="ECO:0000313" key="1">
    <source>
        <dbReference type="EMBL" id="MCQ4637693.1"/>
    </source>
</evidence>
<accession>A0ABT1RR67</accession>
<dbReference type="EMBL" id="JANFXK010000015">
    <property type="protein sequence ID" value="MCQ4637693.1"/>
    <property type="molecule type" value="Genomic_DNA"/>
</dbReference>
<dbReference type="Proteomes" id="UP001524502">
    <property type="component" value="Unassembled WGS sequence"/>
</dbReference>
<organism evidence="1 2">
    <name type="scientific">Anaerovorax odorimutans</name>
    <dbReference type="NCBI Taxonomy" id="109327"/>
    <lineage>
        <taxon>Bacteria</taxon>
        <taxon>Bacillati</taxon>
        <taxon>Bacillota</taxon>
        <taxon>Clostridia</taxon>
        <taxon>Peptostreptococcales</taxon>
        <taxon>Anaerovoracaceae</taxon>
        <taxon>Anaerovorax</taxon>
    </lineage>
</organism>
<comment type="caution">
    <text evidence="1">The sequence shown here is derived from an EMBL/GenBank/DDBJ whole genome shotgun (WGS) entry which is preliminary data.</text>
</comment>
<proteinExistence type="predicted"/>
<reference evidence="1 2" key="1">
    <citation type="submission" date="2022-06" db="EMBL/GenBank/DDBJ databases">
        <title>Isolation of gut microbiota from human fecal samples.</title>
        <authorList>
            <person name="Pamer E.G."/>
            <person name="Barat B."/>
            <person name="Waligurski E."/>
            <person name="Medina S."/>
            <person name="Paddock L."/>
            <person name="Mostad J."/>
        </authorList>
    </citation>
    <scope>NUCLEOTIDE SEQUENCE [LARGE SCALE GENOMIC DNA]</scope>
    <source>
        <strain evidence="1 2">SL.3.17</strain>
    </source>
</reference>
<gene>
    <name evidence="1" type="ORF">NE619_13245</name>
</gene>
<sequence length="121" mass="14464">MAMNKGLLYCPDRDTDCMEIYIGQGICTLEKCVLDNPEYIAKQAAIEKRRTELYEKEKRYRREERIASTKIRRQTNIRTAQEDLARKKEKMERLYTRGRTRAADKLSQEIGQLERRMRSEL</sequence>
<dbReference type="RefSeq" id="WP_256132874.1">
    <property type="nucleotide sequence ID" value="NZ_JANFXK010000015.1"/>
</dbReference>
<name>A0ABT1RR67_9FIRM</name>